<evidence type="ECO:0000313" key="4">
    <source>
        <dbReference type="Proteomes" id="UP001611450"/>
    </source>
</evidence>
<feature type="region of interest" description="Disordered" evidence="1">
    <location>
        <begin position="132"/>
        <end position="165"/>
    </location>
</feature>
<name>A0ABW7WHL5_9NOCA</name>
<comment type="caution">
    <text evidence="3">The sequence shown here is derived from an EMBL/GenBank/DDBJ whole genome shotgun (WGS) entry which is preliminary data.</text>
</comment>
<proteinExistence type="predicted"/>
<dbReference type="Proteomes" id="UP001611450">
    <property type="component" value="Unassembled WGS sequence"/>
</dbReference>
<dbReference type="InterPro" id="IPR018961">
    <property type="entry name" value="DnaJ_homolog_subfam-C_membr-28"/>
</dbReference>
<evidence type="ECO:0000259" key="2">
    <source>
        <dbReference type="Pfam" id="PF09350"/>
    </source>
</evidence>
<feature type="domain" description="DnaJ homologue subfamily C member 28 conserved" evidence="2">
    <location>
        <begin position="14"/>
        <end position="84"/>
    </location>
</feature>
<reference evidence="3 4" key="1">
    <citation type="submission" date="2024-10" db="EMBL/GenBank/DDBJ databases">
        <title>The Natural Products Discovery Center: Release of the First 8490 Sequenced Strains for Exploring Actinobacteria Biosynthetic Diversity.</title>
        <authorList>
            <person name="Kalkreuter E."/>
            <person name="Kautsar S.A."/>
            <person name="Yang D."/>
            <person name="Bader C.D."/>
            <person name="Teijaro C.N."/>
            <person name="Fluegel L."/>
            <person name="Davis C.M."/>
            <person name="Simpson J.R."/>
            <person name="Lauterbach L."/>
            <person name="Steele A.D."/>
            <person name="Gui C."/>
            <person name="Meng S."/>
            <person name="Li G."/>
            <person name="Viehrig K."/>
            <person name="Ye F."/>
            <person name="Su P."/>
            <person name="Kiefer A.F."/>
            <person name="Nichols A."/>
            <person name="Cepeda A.J."/>
            <person name="Yan W."/>
            <person name="Fan B."/>
            <person name="Jiang Y."/>
            <person name="Adhikari A."/>
            <person name="Zheng C.-J."/>
            <person name="Schuster L."/>
            <person name="Cowan T.M."/>
            <person name="Smanski M.J."/>
            <person name="Chevrette M.G."/>
            <person name="De Carvalho L.P.S."/>
            <person name="Shen B."/>
        </authorList>
    </citation>
    <scope>NUCLEOTIDE SEQUENCE [LARGE SCALE GENOMIC DNA]</scope>
    <source>
        <strain evidence="3 4">NPDC019626</strain>
    </source>
</reference>
<gene>
    <name evidence="3" type="ORF">ACH47G_18480</name>
</gene>
<organism evidence="3 4">
    <name type="scientific">Nocardia beijingensis</name>
    <dbReference type="NCBI Taxonomy" id="95162"/>
    <lineage>
        <taxon>Bacteria</taxon>
        <taxon>Bacillati</taxon>
        <taxon>Actinomycetota</taxon>
        <taxon>Actinomycetes</taxon>
        <taxon>Mycobacteriales</taxon>
        <taxon>Nocardiaceae</taxon>
        <taxon>Nocardia</taxon>
    </lineage>
</organism>
<evidence type="ECO:0000313" key="3">
    <source>
        <dbReference type="EMBL" id="MFI2322474.1"/>
    </source>
</evidence>
<dbReference type="Pfam" id="PF09350">
    <property type="entry name" value="DJC28_CD"/>
    <property type="match status" value="1"/>
</dbReference>
<dbReference type="EMBL" id="JBIRXV010000003">
    <property type="protein sequence ID" value="MFI2322474.1"/>
    <property type="molecule type" value="Genomic_DNA"/>
</dbReference>
<dbReference type="RefSeq" id="WP_396947113.1">
    <property type="nucleotide sequence ID" value="NZ_JBIRXV010000003.1"/>
</dbReference>
<accession>A0ABW7WHL5</accession>
<feature type="compositionally biased region" description="Low complexity" evidence="1">
    <location>
        <begin position="142"/>
        <end position="152"/>
    </location>
</feature>
<keyword evidence="4" id="KW-1185">Reference proteome</keyword>
<sequence length="178" mass="20603">MTERKPPKQTFESWVDKQIREAAERGEFDNLPGTGKPIPGVGATPDEDWWLRAYLRREGVSGDALLPPSLLLRRDIEHLPETVRDATGEREVRAAVSELNKRIVDWLRMPQGPFVPIAPVNADEIVEQWRHAREAERRQRARPASAATAATRTQDDRTAPRPRRRWWHRWRRHDAEAG</sequence>
<protein>
    <submittedName>
        <fullName evidence="3">DUF1992 domain-containing protein</fullName>
    </submittedName>
</protein>
<evidence type="ECO:0000256" key="1">
    <source>
        <dbReference type="SAM" id="MobiDB-lite"/>
    </source>
</evidence>